<dbReference type="EMBL" id="KR534323">
    <property type="protein sequence ID" value="AKO61070.1"/>
    <property type="molecule type" value="Genomic_DNA"/>
</dbReference>
<dbReference type="GeneID" id="26796664"/>
<keyword evidence="1" id="KW-1133">Transmembrane helix</keyword>
<keyword evidence="1" id="KW-0812">Transmembrane</keyword>
<sequence>MKYLMMLLGWLGLISGNLFWIGHAIYELIKTDAGFFTIVLSNLGYWLLHMAVSIVLLVVGYYLLEKK</sequence>
<keyword evidence="1" id="KW-0472">Membrane</keyword>
<dbReference type="OrthoDB" id="39243at10239"/>
<reference evidence="2 3" key="1">
    <citation type="submission" date="2015-05" db="EMBL/GenBank/DDBJ databases">
        <authorList>
            <person name="Wang D.B."/>
            <person name="Wang M."/>
        </authorList>
    </citation>
    <scope>NUCLEOTIDE SEQUENCE [LARGE SCALE GENOMIC DNA]</scope>
</reference>
<evidence type="ECO:0000313" key="3">
    <source>
        <dbReference type="Proteomes" id="UP000202763"/>
    </source>
</evidence>
<accession>A0A0H4J2A8</accession>
<dbReference type="KEGG" id="vg:26796664"/>
<feature type="transmembrane region" description="Helical" evidence="1">
    <location>
        <begin position="7"/>
        <end position="26"/>
    </location>
</feature>
<evidence type="ECO:0000256" key="1">
    <source>
        <dbReference type="SAM" id="Phobius"/>
    </source>
</evidence>
<proteinExistence type="predicted"/>
<dbReference type="Proteomes" id="UP000202763">
    <property type="component" value="Segment"/>
</dbReference>
<name>A0A0H4J2A8_9CAUD</name>
<organism evidence="2 3">
    <name type="scientific">Pseudoalteromonas phage H101</name>
    <dbReference type="NCBI Taxonomy" id="1654919"/>
    <lineage>
        <taxon>Viruses</taxon>
        <taxon>Duplodnaviria</taxon>
        <taxon>Heunggongvirae</taxon>
        <taxon>Uroviricota</taxon>
        <taxon>Caudoviricetes</taxon>
        <taxon>Shandongvirus</taxon>
        <taxon>Shandongvirus H101</taxon>
    </lineage>
</organism>
<keyword evidence="3" id="KW-1185">Reference proteome</keyword>
<feature type="transmembrane region" description="Helical" evidence="1">
    <location>
        <begin position="46"/>
        <end position="64"/>
    </location>
</feature>
<protein>
    <submittedName>
        <fullName evidence="2">Uncharacterized protein</fullName>
    </submittedName>
</protein>
<evidence type="ECO:0000313" key="2">
    <source>
        <dbReference type="EMBL" id="AKO61070.1"/>
    </source>
</evidence>
<dbReference type="RefSeq" id="YP_009225603.1">
    <property type="nucleotide sequence ID" value="NC_029094.1"/>
</dbReference>